<dbReference type="Proteomes" id="UP000034387">
    <property type="component" value="Unassembled WGS sequence"/>
</dbReference>
<evidence type="ECO:0000313" key="92">
    <source>
        <dbReference type="Proteomes" id="UP000034387"/>
    </source>
</evidence>
<dbReference type="Proteomes" id="UP000034409">
    <property type="component" value="Unassembled WGS sequence"/>
</dbReference>
<dbReference type="EMBL" id="JJPZ01000135">
    <property type="protein sequence ID" value="KKH07847.1"/>
    <property type="molecule type" value="Genomic_DNA"/>
</dbReference>
<dbReference type="Proteomes" id="UP000034195">
    <property type="component" value="Unassembled WGS sequence"/>
</dbReference>
<dbReference type="EMBL" id="JJQJ01000177">
    <property type="protein sequence ID" value="KKH45496.1"/>
    <property type="molecule type" value="Genomic_DNA"/>
</dbReference>
<dbReference type="Proteomes" id="UP000300067">
    <property type="component" value="Chromosome"/>
</dbReference>
<dbReference type="EMBL" id="JJQI01000072">
    <property type="protein sequence ID" value="KKH38724.1"/>
    <property type="molecule type" value="Genomic_DNA"/>
</dbReference>
<dbReference type="Proteomes" id="UP000034232">
    <property type="component" value="Unassembled WGS sequence"/>
</dbReference>
<evidence type="ECO:0000313" key="20">
    <source>
        <dbReference type="EMBL" id="KKG61379.1"/>
    </source>
</evidence>
<comment type="subcellular location">
    <subcellularLocation>
        <location evidence="6">Cytoplasm</location>
    </subcellularLocation>
</comment>
<evidence type="ECO:0000313" key="11">
    <source>
        <dbReference type="EMBL" id="KKG29219.1"/>
    </source>
</evidence>
<evidence type="ECO:0000313" key="37">
    <source>
        <dbReference type="EMBL" id="KKH17613.1"/>
    </source>
</evidence>
<evidence type="ECO:0000313" key="95">
    <source>
        <dbReference type="Proteomes" id="UP000034424"/>
    </source>
</evidence>
<evidence type="ECO:0000313" key="8">
    <source>
        <dbReference type="EMBL" id="KKG02352.1"/>
    </source>
</evidence>
<evidence type="ECO:0000313" key="55">
    <source>
        <dbReference type="EMBL" id="KKH79692.1"/>
    </source>
</evidence>
<dbReference type="EMBL" id="JJOR01000060">
    <property type="protein sequence ID" value="KKG05913.1"/>
    <property type="molecule type" value="Genomic_DNA"/>
</dbReference>
<dbReference type="Proteomes" id="UP000033878">
    <property type="component" value="Unassembled WGS sequence"/>
</dbReference>
<keyword evidence="3 6" id="KW-0540">Nuclease</keyword>
<dbReference type="GeneID" id="24852268"/>
<evidence type="ECO:0000313" key="78">
    <source>
        <dbReference type="Proteomes" id="UP000034074"/>
    </source>
</evidence>
<dbReference type="Proteomes" id="UP000034733">
    <property type="component" value="Unassembled WGS sequence"/>
</dbReference>
<evidence type="ECO:0000313" key="104">
    <source>
        <dbReference type="Proteomes" id="UP000034667"/>
    </source>
</evidence>
<dbReference type="Proteomes" id="UP000034566">
    <property type="component" value="Unassembled WGS sequence"/>
</dbReference>
<dbReference type="NCBIfam" id="NF046110">
    <property type="entry name" value="RNaseP1Mthb"/>
    <property type="match status" value="1"/>
</dbReference>
<evidence type="ECO:0000313" key="60">
    <source>
        <dbReference type="EMBL" id="KKH97735.1"/>
    </source>
</evidence>
<dbReference type="EMBL" id="CP029709">
    <property type="protein sequence ID" value="QCR15442.1"/>
    <property type="molecule type" value="Genomic_DNA"/>
</dbReference>
<comment type="similarity">
    <text evidence="6">Belongs to the eukaryotic/archaeal RNase P protein component 1 family.</text>
</comment>
<evidence type="ECO:0000313" key="18">
    <source>
        <dbReference type="EMBL" id="KKG51309.1"/>
    </source>
</evidence>
<dbReference type="EMBL" id="CP042908">
    <property type="protein sequence ID" value="QIB91957.1"/>
    <property type="molecule type" value="Genomic_DNA"/>
</dbReference>
<evidence type="ECO:0000313" key="88">
    <source>
        <dbReference type="Proteomes" id="UP000034259"/>
    </source>
</evidence>
<dbReference type="EMBL" id="JJPY01000099">
    <property type="protein sequence ID" value="KKH06706.1"/>
    <property type="molecule type" value="Genomic_DNA"/>
</dbReference>
<evidence type="ECO:0000256" key="6">
    <source>
        <dbReference type="HAMAP-Rule" id="MF_00754"/>
    </source>
</evidence>
<dbReference type="Proteomes" id="UP000033933">
    <property type="component" value="Unassembled WGS sequence"/>
</dbReference>
<dbReference type="EMBL" id="JJPE01000152">
    <property type="protein sequence ID" value="KKG40448.1"/>
    <property type="molecule type" value="Genomic_DNA"/>
</dbReference>
<dbReference type="EMBL" id="JJPS01000207">
    <property type="protein sequence ID" value="KKG85376.1"/>
    <property type="molecule type" value="Genomic_DNA"/>
</dbReference>
<evidence type="ECO:0000313" key="83">
    <source>
        <dbReference type="Proteomes" id="UP000034195"/>
    </source>
</evidence>
<evidence type="ECO:0000313" key="7">
    <source>
        <dbReference type="EMBL" id="KKF99249.1"/>
    </source>
</evidence>
<dbReference type="Proteomes" id="UP000034142">
    <property type="component" value="Unassembled WGS sequence"/>
</dbReference>
<evidence type="ECO:0000313" key="47">
    <source>
        <dbReference type="EMBL" id="KKH50254.1"/>
    </source>
</evidence>
<evidence type="ECO:0000313" key="75">
    <source>
        <dbReference type="Proteomes" id="UP000034040"/>
    </source>
</evidence>
<dbReference type="EMBL" id="JJQH01000108">
    <property type="protein sequence ID" value="KKH39478.1"/>
    <property type="molecule type" value="Genomic_DNA"/>
</dbReference>
<dbReference type="EMBL" id="JJQD01000052">
    <property type="protein sequence ID" value="KKH30758.1"/>
    <property type="molecule type" value="Genomic_DNA"/>
</dbReference>
<dbReference type="EMBL" id="JJPU01000203">
    <property type="protein sequence ID" value="KKG91449.1"/>
    <property type="molecule type" value="Genomic_DNA"/>
</dbReference>
<dbReference type="Proteomes" id="UP000467371">
    <property type="component" value="Chromosome"/>
</dbReference>
<dbReference type="EMBL" id="JJQN01000065">
    <property type="protein sequence ID" value="KKH60941.1"/>
    <property type="molecule type" value="Genomic_DNA"/>
</dbReference>
<dbReference type="EMBL" id="JJPF01000065">
    <property type="protein sequence ID" value="KKG43371.1"/>
    <property type="molecule type" value="Genomic_DNA"/>
</dbReference>
<keyword evidence="101" id="KW-1185">Reference proteome</keyword>
<evidence type="ECO:0000313" key="35">
    <source>
        <dbReference type="EMBL" id="KKH07847.1"/>
    </source>
</evidence>
<dbReference type="Proteomes" id="UP000034074">
    <property type="component" value="Unassembled WGS sequence"/>
</dbReference>
<evidence type="ECO:0000313" key="56">
    <source>
        <dbReference type="EMBL" id="KKH79884.1"/>
    </source>
</evidence>
<evidence type="ECO:0000313" key="33">
    <source>
        <dbReference type="EMBL" id="KKH03535.1"/>
    </source>
</evidence>
<dbReference type="Proteomes" id="UP000033864">
    <property type="component" value="Unassembled WGS sequence"/>
</dbReference>
<dbReference type="GO" id="GO:0001682">
    <property type="term" value="P:tRNA 5'-leader removal"/>
    <property type="evidence" value="ECO:0007669"/>
    <property type="project" value="UniProtKB-UniRule"/>
</dbReference>
<evidence type="ECO:0000313" key="16">
    <source>
        <dbReference type="EMBL" id="KKG43371.1"/>
    </source>
</evidence>
<evidence type="ECO:0000313" key="62">
    <source>
        <dbReference type="EMBL" id="KKI04372.1"/>
    </source>
</evidence>
<evidence type="ECO:0000313" key="19">
    <source>
        <dbReference type="EMBL" id="KKG56404.1"/>
    </source>
</evidence>
<dbReference type="SMART" id="SM00538">
    <property type="entry name" value="POP4"/>
    <property type="match status" value="1"/>
</dbReference>
<evidence type="ECO:0000313" key="67">
    <source>
        <dbReference type="Proteomes" id="UP000033864"/>
    </source>
</evidence>
<evidence type="ECO:0000313" key="42">
    <source>
        <dbReference type="EMBL" id="KKH30758.1"/>
    </source>
</evidence>
<dbReference type="EMBL" id="JJPO01000087">
    <property type="protein sequence ID" value="KKG72689.1"/>
    <property type="molecule type" value="Genomic_DNA"/>
</dbReference>
<dbReference type="EMBL" id="JJRA01000063">
    <property type="protein sequence ID" value="KKI04372.1"/>
    <property type="molecule type" value="Genomic_DNA"/>
</dbReference>
<dbReference type="Proteomes" id="UP000033987">
    <property type="component" value="Unassembled WGS sequence"/>
</dbReference>
<evidence type="ECO:0000313" key="94">
    <source>
        <dbReference type="Proteomes" id="UP000034409"/>
    </source>
</evidence>
<evidence type="ECO:0000313" key="31">
    <source>
        <dbReference type="EMBL" id="KKG94268.1"/>
    </source>
</evidence>
<dbReference type="Proteomes" id="UP000034547">
    <property type="component" value="Unassembled WGS sequence"/>
</dbReference>
<evidence type="ECO:0000313" key="112">
    <source>
        <dbReference type="Proteomes" id="UP000034842"/>
    </source>
</evidence>
<dbReference type="Proteomes" id="UP000034577">
    <property type="component" value="Unassembled WGS sequence"/>
</dbReference>
<dbReference type="Proteomes" id="UP000034227">
    <property type="component" value="Unassembled WGS sequence"/>
</dbReference>
<dbReference type="Proteomes" id="UP000034597">
    <property type="component" value="Unassembled WGS sequence"/>
</dbReference>
<dbReference type="EMBL" id="JJQS01000073">
    <property type="protein sequence ID" value="KKH74708.1"/>
    <property type="molecule type" value="Genomic_DNA"/>
</dbReference>
<dbReference type="Proteomes" id="UP000034188">
    <property type="component" value="Unassembled WGS sequence"/>
</dbReference>
<evidence type="ECO:0000313" key="79">
    <source>
        <dbReference type="Proteomes" id="UP000034142"/>
    </source>
</evidence>
<gene>
    <name evidence="6" type="primary">rnp1</name>
    <name evidence="63" type="ORF">DKM28_04685</name>
    <name evidence="12" type="ORF">DU30_12540</name>
    <name evidence="9" type="ORF">DU31_18505</name>
    <name evidence="18" type="ORF">DU33_03995</name>
    <name evidence="10" type="ORF">DU34_04335</name>
    <name evidence="15" type="ORF">DU35_16695</name>
    <name evidence="19" type="ORF">DU36_18775</name>
    <name evidence="40" type="ORF">DU37_05780</name>
    <name evidence="17" type="ORF">DU38_10225</name>
    <name evidence="16" type="ORF">DU39_19885</name>
    <name evidence="8" type="ORF">DU40_14915</name>
    <name evidence="14" type="ORF">DU41_01595</name>
    <name evidence="36" type="ORF">DU42_06290</name>
    <name evidence="24" type="ORF">DU43_14995</name>
    <name evidence="37" type="ORF">DU44_06415</name>
    <name evidence="20" type="ORF">DU45_14810</name>
    <name evidence="23" type="ORF">DU46_10815</name>
    <name evidence="7" type="ORF">DU47_20580</name>
    <name evidence="38" type="ORF">DU48_06385</name>
    <name evidence="11" type="ORF">DU49_12755</name>
    <name evidence="44" type="ORF">DU50_18355</name>
    <name evidence="34" type="ORF">DU51_02840</name>
    <name evidence="13" type="ORF">DU52_10825</name>
    <name evidence="45" type="ORF">DU54_18440</name>
    <name evidence="27" type="ORF">DU55_14190</name>
    <name evidence="33" type="ORF">DU56_02935</name>
    <name evidence="29" type="ORF">DU57_10015</name>
    <name evidence="42" type="ORF">DU58_14760</name>
    <name evidence="28" type="ORF">DU59_08470</name>
    <name evidence="41" type="ORF">DU60_20020</name>
    <name evidence="26" type="ORF">DU61_03680</name>
    <name evidence="35" type="ORF">DU62_03285</name>
    <name evidence="25" type="ORF">DU63_04295</name>
    <name evidence="21" type="ORF">DU64_18780</name>
    <name evidence="39" type="ORF">DU65_06075</name>
    <name evidence="30" type="ORF">DU66_15395</name>
    <name evidence="22" type="ORF">DU67_11920</name>
    <name evidence="32" type="ORF">DU68_14215</name>
    <name evidence="31" type="ORF">DU69_13260</name>
    <name evidence="43" type="ORF">DU71_13530</name>
    <name evidence="47" type="ORF">DU72_09235</name>
    <name evidence="50" type="ORF">DU73_11655</name>
    <name evidence="51" type="ORF">DU74_14330</name>
    <name evidence="49" type="ORF">DU75_20240</name>
    <name evidence="48" type="ORF">DU76_00570</name>
    <name evidence="53" type="ORF">DU77_14105</name>
    <name evidence="55" type="ORF">DU78_15725</name>
    <name evidence="60" type="ORF">DU79_15425</name>
    <name evidence="58" type="ORF">DU80_11125</name>
    <name evidence="62" type="ORF">DU81_14710</name>
    <name evidence="56" type="ORF">DU82_13890</name>
    <name evidence="61" type="ORF">DU83_16300</name>
    <name evidence="59" type="ORF">DU84_14235</name>
    <name evidence="46" type="ORF">DU85_14950</name>
    <name evidence="54" type="ORF">DU86_00600</name>
    <name evidence="52" type="ORF">DU87_14305</name>
    <name evidence="57" type="ORF">DU88_17130</name>
    <name evidence="64" type="ORF">FQU78_13775</name>
</gene>
<evidence type="ECO:0000313" key="57">
    <source>
        <dbReference type="EMBL" id="KKH86612.1"/>
    </source>
</evidence>
<dbReference type="Proteomes" id="UP000034021">
    <property type="component" value="Unassembled WGS sequence"/>
</dbReference>
<evidence type="ECO:0000313" key="50">
    <source>
        <dbReference type="EMBL" id="KKH59720.1"/>
    </source>
</evidence>
<evidence type="ECO:0000313" key="118">
    <source>
        <dbReference type="Proteomes" id="UP000034950"/>
    </source>
</evidence>
<dbReference type="EMBL" id="JJQT01000091">
    <property type="protein sequence ID" value="KKH79692.1"/>
    <property type="molecule type" value="Genomic_DNA"/>
</dbReference>
<dbReference type="EMBL" id="JJQZ01000054">
    <property type="protein sequence ID" value="KKH97399.1"/>
    <property type="molecule type" value="Genomic_DNA"/>
</dbReference>
<proteinExistence type="inferred from homology"/>
<evidence type="ECO:0000313" key="66">
    <source>
        <dbReference type="Proteomes" id="UP000033835"/>
    </source>
</evidence>
<dbReference type="Proteomes" id="UP000034001">
    <property type="component" value="Unassembled WGS sequence"/>
</dbReference>
<dbReference type="EMBL" id="JJPG01000094">
    <property type="protein sequence ID" value="KKG51207.1"/>
    <property type="molecule type" value="Genomic_DNA"/>
</dbReference>
<evidence type="ECO:0000313" key="54">
    <source>
        <dbReference type="EMBL" id="KKH76116.1"/>
    </source>
</evidence>
<dbReference type="EMBL" id="JJPA01000013">
    <property type="protein sequence ID" value="KKG38068.1"/>
    <property type="molecule type" value="Genomic_DNA"/>
</dbReference>
<dbReference type="EMBL" id="JJPV01000126">
    <property type="protein sequence ID" value="KKG96396.1"/>
    <property type="molecule type" value="Genomic_DNA"/>
</dbReference>
<dbReference type="EMBL" id="JJQO01000315">
    <property type="protein sequence ID" value="KKH59610.1"/>
    <property type="molecule type" value="Genomic_DNA"/>
</dbReference>
<evidence type="ECO:0000313" key="102">
    <source>
        <dbReference type="Proteomes" id="UP000034597"/>
    </source>
</evidence>
<dbReference type="EMBL" id="JJQC01000015">
    <property type="protein sequence ID" value="KKH25010.1"/>
    <property type="molecule type" value="Genomic_DNA"/>
</dbReference>
<evidence type="ECO:0000313" key="109">
    <source>
        <dbReference type="Proteomes" id="UP000034758"/>
    </source>
</evidence>
<evidence type="ECO:0000313" key="74">
    <source>
        <dbReference type="Proteomes" id="UP000034021"/>
    </source>
</evidence>
<evidence type="ECO:0000313" key="86">
    <source>
        <dbReference type="Proteomes" id="UP000034243"/>
    </source>
</evidence>
<dbReference type="EMBL" id="JJQX01000055">
    <property type="protein sequence ID" value="KKH97735.1"/>
    <property type="molecule type" value="Genomic_DNA"/>
</dbReference>
<keyword evidence="2 6" id="KW-0819">tRNA processing</keyword>
<dbReference type="RefSeq" id="WP_011034063.1">
    <property type="nucleotide sequence ID" value="NZ_AP019780.1"/>
</dbReference>
<dbReference type="EMBL" id="JJOS01000118">
    <property type="protein sequence ID" value="KKF99249.1"/>
    <property type="molecule type" value="Genomic_DNA"/>
</dbReference>
<evidence type="ECO:0000313" key="63">
    <source>
        <dbReference type="EMBL" id="QCR15442.1"/>
    </source>
</evidence>
<dbReference type="Proteomes" id="UP000034872">
    <property type="component" value="Unassembled WGS sequence"/>
</dbReference>
<dbReference type="OMA" id="WHELIGL"/>
<dbReference type="Proteomes" id="UP000034040">
    <property type="component" value="Unassembled WGS sequence"/>
</dbReference>
<evidence type="ECO:0000313" key="82">
    <source>
        <dbReference type="Proteomes" id="UP000034188"/>
    </source>
</evidence>
<dbReference type="Proteomes" id="UP000033814">
    <property type="component" value="Unassembled WGS sequence"/>
</dbReference>
<evidence type="ECO:0000313" key="28">
    <source>
        <dbReference type="EMBL" id="KKG85376.1"/>
    </source>
</evidence>
<evidence type="ECO:0000313" key="87">
    <source>
        <dbReference type="Proteomes" id="UP000034253"/>
    </source>
</evidence>
<dbReference type="Proteomes" id="UP000034937">
    <property type="component" value="Unassembled WGS sequence"/>
</dbReference>
<evidence type="ECO:0000313" key="96">
    <source>
        <dbReference type="Proteomes" id="UP000034450"/>
    </source>
</evidence>
<organism evidence="25 73">
    <name type="scientific">Methanosarcina mazei</name>
    <name type="common">Methanosarcina frisia</name>
    <dbReference type="NCBI Taxonomy" id="2209"/>
    <lineage>
        <taxon>Archaea</taxon>
        <taxon>Methanobacteriati</taxon>
        <taxon>Methanobacteriota</taxon>
        <taxon>Stenosarchaea group</taxon>
        <taxon>Methanomicrobia</taxon>
        <taxon>Methanosarcinales</taxon>
        <taxon>Methanosarcinaceae</taxon>
        <taxon>Methanosarcina</taxon>
    </lineage>
</organism>
<dbReference type="Proteomes" id="UP000034842">
    <property type="component" value="Unassembled WGS sequence"/>
</dbReference>
<evidence type="ECO:0000313" key="34">
    <source>
        <dbReference type="EMBL" id="KKH06706.1"/>
    </source>
</evidence>
<accession>A0A0F8I008</accession>
<evidence type="ECO:0000313" key="90">
    <source>
        <dbReference type="Proteomes" id="UP000034298"/>
    </source>
</evidence>
<evidence type="ECO:0000313" key="32">
    <source>
        <dbReference type="EMBL" id="KKG96396.1"/>
    </source>
</evidence>
<dbReference type="EMBL" id="JJPP01000124">
    <property type="protein sequence ID" value="KKG77804.1"/>
    <property type="molecule type" value="Genomic_DNA"/>
</dbReference>
<dbReference type="EMBL" id="JJQF01000133">
    <property type="protein sequence ID" value="KKH27303.1"/>
    <property type="molecule type" value="Genomic_DNA"/>
</dbReference>
<evidence type="ECO:0000313" key="80">
    <source>
        <dbReference type="Proteomes" id="UP000034151"/>
    </source>
</evidence>
<dbReference type="EMBL" id="JJOT01000062">
    <property type="protein sequence ID" value="KKG02352.1"/>
    <property type="molecule type" value="Genomic_DNA"/>
</dbReference>
<evidence type="ECO:0000313" key="100">
    <source>
        <dbReference type="Proteomes" id="UP000034577"/>
    </source>
</evidence>
<dbReference type="EMBL" id="JJQU01000039">
    <property type="protein sequence ID" value="KKH89586.1"/>
    <property type="molecule type" value="Genomic_DNA"/>
</dbReference>
<dbReference type="Proteomes" id="UP000034657">
    <property type="component" value="Unassembled WGS sequence"/>
</dbReference>
<evidence type="ECO:0000313" key="14">
    <source>
        <dbReference type="EMBL" id="KKG40448.1"/>
    </source>
</evidence>
<dbReference type="InterPro" id="IPR023538">
    <property type="entry name" value="RNP1"/>
</dbReference>
<evidence type="ECO:0000313" key="105">
    <source>
        <dbReference type="Proteomes" id="UP000034668"/>
    </source>
</evidence>
<dbReference type="SMR" id="A0A0F8I008"/>
<evidence type="ECO:0000313" key="68">
    <source>
        <dbReference type="Proteomes" id="UP000033878"/>
    </source>
</evidence>
<dbReference type="Proteomes" id="UP000034253">
    <property type="component" value="Unassembled WGS sequence"/>
</dbReference>
<dbReference type="EMBL" id="JJQP01000332">
    <property type="protein sequence ID" value="KKH59720.1"/>
    <property type="molecule type" value="Genomic_DNA"/>
</dbReference>
<evidence type="ECO:0000313" key="26">
    <source>
        <dbReference type="EMBL" id="KKG77407.1"/>
    </source>
</evidence>
<evidence type="ECO:0000313" key="76">
    <source>
        <dbReference type="Proteomes" id="UP000034047"/>
    </source>
</evidence>
<dbReference type="EMBL" id="JJPH01000002">
    <property type="protein sequence ID" value="KKG56404.1"/>
    <property type="molecule type" value="Genomic_DNA"/>
</dbReference>
<dbReference type="EMBL" id="JJPJ01000044">
    <property type="protein sequence ID" value="KKG63979.1"/>
    <property type="molecule type" value="Genomic_DNA"/>
</dbReference>
<evidence type="ECO:0000313" key="21">
    <source>
        <dbReference type="EMBL" id="KKG63979.1"/>
    </source>
</evidence>
<dbReference type="EMBL" id="JJQM01000052">
    <property type="protein sequence ID" value="KKH56964.1"/>
    <property type="molecule type" value="Genomic_DNA"/>
</dbReference>
<dbReference type="EMBL" id="JJPI01000124">
    <property type="protein sequence ID" value="KKG51309.1"/>
    <property type="molecule type" value="Genomic_DNA"/>
</dbReference>
<evidence type="ECO:0000313" key="52">
    <source>
        <dbReference type="EMBL" id="KKH69367.1"/>
    </source>
</evidence>
<evidence type="ECO:0000313" key="46">
    <source>
        <dbReference type="EMBL" id="KKH45496.1"/>
    </source>
</evidence>
<evidence type="ECO:0000313" key="120">
    <source>
        <dbReference type="Proteomes" id="UP000467371"/>
    </source>
</evidence>
<dbReference type="InterPro" id="IPR023534">
    <property type="entry name" value="Rof/RNase_P-like"/>
</dbReference>
<dbReference type="GO" id="GO:0004526">
    <property type="term" value="F:ribonuclease P activity"/>
    <property type="evidence" value="ECO:0007669"/>
    <property type="project" value="UniProtKB-UniRule"/>
</dbReference>
<dbReference type="GO" id="GO:0005737">
    <property type="term" value="C:cytoplasm"/>
    <property type="evidence" value="ECO:0007669"/>
    <property type="project" value="UniProtKB-SubCell"/>
</dbReference>
<dbReference type="Proteomes" id="UP000034578">
    <property type="component" value="Unassembled WGS sequence"/>
</dbReference>
<dbReference type="Proteomes" id="UP000034298">
    <property type="component" value="Unassembled WGS sequence"/>
</dbReference>
<dbReference type="EMBL" id="JJQW01000091">
    <property type="protein sequence ID" value="KKH86612.1"/>
    <property type="molecule type" value="Genomic_DNA"/>
</dbReference>
<dbReference type="EMBL" id="JJPR01000047">
    <property type="protein sequence ID" value="KKG88587.1"/>
    <property type="molecule type" value="Genomic_DNA"/>
</dbReference>
<reference evidence="63 119" key="2">
    <citation type="submission" date="2018-05" db="EMBL/GenBank/DDBJ databases">
        <title>Methanosarcina gilichinskyana sp. nov., a novel methanogenic archaeon isolated from Holocene permafrost, North East Russia.</title>
        <authorList>
            <person name="Oshurkova V."/>
            <person name="Meer M."/>
            <person name="Bochkareva O."/>
            <person name="Shcherbakova V."/>
        </authorList>
    </citation>
    <scope>NUCLEOTIDE SEQUENCE [LARGE SCALE GENOMIC DNA]</scope>
    <source>
        <strain evidence="63 119">JL01</strain>
    </source>
</reference>
<dbReference type="Proteomes" id="UP000034424">
    <property type="component" value="Unassembled WGS sequence"/>
</dbReference>
<dbReference type="Proteomes" id="UP000034450">
    <property type="component" value="Unassembled WGS sequence"/>
</dbReference>
<dbReference type="EMBL" id="JJQQ01000033">
    <property type="protein sequence ID" value="KKH69367.1"/>
    <property type="molecule type" value="Genomic_DNA"/>
</dbReference>
<evidence type="ECO:0000313" key="17">
    <source>
        <dbReference type="EMBL" id="KKG51207.1"/>
    </source>
</evidence>
<dbReference type="EMBL" id="JJPC01000148">
    <property type="protein sequence ID" value="KKG30956.1"/>
    <property type="molecule type" value="Genomic_DNA"/>
</dbReference>
<evidence type="ECO:0000313" key="58">
    <source>
        <dbReference type="EMBL" id="KKH89586.1"/>
    </source>
</evidence>
<evidence type="ECO:0000313" key="71">
    <source>
        <dbReference type="Proteomes" id="UP000033933"/>
    </source>
</evidence>
<evidence type="ECO:0000313" key="9">
    <source>
        <dbReference type="EMBL" id="KKG05913.1"/>
    </source>
</evidence>
<evidence type="ECO:0000313" key="103">
    <source>
        <dbReference type="Proteomes" id="UP000034657"/>
    </source>
</evidence>
<reference evidence="64 120" key="3">
    <citation type="journal article" date="2020" name="Environ. Microbiol. Rep.">
        <title>Redox cycling of Fe(II) and Fe(III) in magnetite accelerates aceticlastic methanogenesis by Methanosarcina mazei.</title>
        <authorList>
            <person name="Wang H."/>
            <person name="Byrne J.M."/>
            <person name="Liu P."/>
            <person name="Liu J."/>
            <person name="Dong X."/>
            <person name="Lu Y."/>
        </authorList>
    </citation>
    <scope>NUCLEOTIDE SEQUENCE [LARGE SCALE GENOMIC DNA]</scope>
    <source>
        <strain evidence="120">zm-15</strain>
        <strain evidence="64">Zm-15</strain>
    </source>
</reference>
<evidence type="ECO:0000313" key="70">
    <source>
        <dbReference type="Proteomes" id="UP000033889"/>
    </source>
</evidence>
<evidence type="ECO:0000313" key="12">
    <source>
        <dbReference type="EMBL" id="KKG30956.1"/>
    </source>
</evidence>
<dbReference type="AlphaFoldDB" id="A0A0F8I008"/>
<dbReference type="EMBL" id="JJOU01000152">
    <property type="protein sequence ID" value="KKG11827.1"/>
    <property type="molecule type" value="Genomic_DNA"/>
</dbReference>
<dbReference type="EC" id="3.1.26.5" evidence="6"/>
<evidence type="ECO:0000313" key="51">
    <source>
        <dbReference type="EMBL" id="KKH60941.1"/>
    </source>
</evidence>
<dbReference type="Proteomes" id="UP000034151">
    <property type="component" value="Unassembled WGS sequence"/>
</dbReference>
<dbReference type="Proteomes" id="UP000034817">
    <property type="component" value="Unassembled WGS sequence"/>
</dbReference>
<dbReference type="Proteomes" id="UP000034820">
    <property type="component" value="Unassembled WGS sequence"/>
</dbReference>
<dbReference type="EMBL" id="JJPL01000062">
    <property type="protein sequence ID" value="KKG65885.1"/>
    <property type="molecule type" value="Genomic_DNA"/>
</dbReference>
<evidence type="ECO:0000313" key="115">
    <source>
        <dbReference type="Proteomes" id="UP000034925"/>
    </source>
</evidence>
<evidence type="ECO:0000256" key="5">
    <source>
        <dbReference type="ARBA" id="ARBA00022801"/>
    </source>
</evidence>
<evidence type="ECO:0000313" key="84">
    <source>
        <dbReference type="Proteomes" id="UP000034227"/>
    </source>
</evidence>
<evidence type="ECO:0000313" key="116">
    <source>
        <dbReference type="Proteomes" id="UP000034937"/>
    </source>
</evidence>
<evidence type="ECO:0000313" key="43">
    <source>
        <dbReference type="EMBL" id="KKH38724.1"/>
    </source>
</evidence>
<dbReference type="Proteomes" id="UP000034399">
    <property type="component" value="Unassembled WGS sequence"/>
</dbReference>
<dbReference type="OrthoDB" id="39019at2157"/>
<dbReference type="EMBL" id="JJQK01000154">
    <property type="protein sequence ID" value="KKH50254.1"/>
    <property type="molecule type" value="Genomic_DNA"/>
</dbReference>
<evidence type="ECO:0000313" key="119">
    <source>
        <dbReference type="Proteomes" id="UP000300067"/>
    </source>
</evidence>
<dbReference type="Proteomes" id="UP000034925">
    <property type="component" value="Unassembled WGS sequence"/>
</dbReference>
<dbReference type="EMBL" id="JJPT01000029">
    <property type="protein sequence ID" value="KKG94268.1"/>
    <property type="molecule type" value="Genomic_DNA"/>
</dbReference>
<keyword evidence="1 6" id="KW-0963">Cytoplasm</keyword>
<dbReference type="Proteomes" id="UP000034064">
    <property type="component" value="Unassembled WGS sequence"/>
</dbReference>
<evidence type="ECO:0000256" key="3">
    <source>
        <dbReference type="ARBA" id="ARBA00022722"/>
    </source>
</evidence>
<dbReference type="EMBL" id="JJPD01000110">
    <property type="protein sequence ID" value="KKG40773.1"/>
    <property type="molecule type" value="Genomic_DNA"/>
</dbReference>
<dbReference type="Proteomes" id="UP000034468">
    <property type="component" value="Unassembled WGS sequence"/>
</dbReference>
<name>A0A0F8I008_METMZ</name>
<evidence type="ECO:0000313" key="40">
    <source>
        <dbReference type="EMBL" id="KKH27303.1"/>
    </source>
</evidence>
<comment type="function">
    <text evidence="6">Part of ribonuclease P, a protein complex that generates mature tRNA molecules by cleaving their 5'-ends.</text>
</comment>
<evidence type="ECO:0000313" key="107">
    <source>
        <dbReference type="Proteomes" id="UP000034692"/>
    </source>
</evidence>
<evidence type="ECO:0000313" key="30">
    <source>
        <dbReference type="EMBL" id="KKG91449.1"/>
    </source>
</evidence>
<evidence type="ECO:0000313" key="23">
    <source>
        <dbReference type="EMBL" id="KKG68613.1"/>
    </source>
</evidence>
<evidence type="ECO:0000256" key="2">
    <source>
        <dbReference type="ARBA" id="ARBA00022694"/>
    </source>
</evidence>
<dbReference type="Pfam" id="PF01868">
    <property type="entry name" value="RNase_P-MRP_p29"/>
    <property type="match status" value="1"/>
</dbReference>
<keyword evidence="4 6" id="KW-0255">Endonuclease</keyword>
<dbReference type="EMBL" id="JJQV01000149">
    <property type="protein sequence ID" value="KKH79884.1"/>
    <property type="molecule type" value="Genomic_DNA"/>
</dbReference>
<evidence type="ECO:0000313" key="89">
    <source>
        <dbReference type="Proteomes" id="UP000034279"/>
    </source>
</evidence>
<evidence type="ECO:0000313" key="61">
    <source>
        <dbReference type="EMBL" id="KKI01898.1"/>
    </source>
</evidence>
<dbReference type="InterPro" id="IPR002730">
    <property type="entry name" value="Rpp29/RNP1"/>
</dbReference>
<dbReference type="GO" id="GO:0003723">
    <property type="term" value="F:RNA binding"/>
    <property type="evidence" value="ECO:0007669"/>
    <property type="project" value="InterPro"/>
</dbReference>
<evidence type="ECO:0000313" key="13">
    <source>
        <dbReference type="EMBL" id="KKG38068.1"/>
    </source>
</evidence>
<dbReference type="Proteomes" id="UP000034921">
    <property type="component" value="Unassembled WGS sequence"/>
</dbReference>
<dbReference type="Proteomes" id="UP000034667">
    <property type="component" value="Unassembled WGS sequence"/>
</dbReference>
<evidence type="ECO:0000313" key="81">
    <source>
        <dbReference type="Proteomes" id="UP000034152"/>
    </source>
</evidence>
<evidence type="ECO:0000313" key="65">
    <source>
        <dbReference type="Proteomes" id="UP000033814"/>
    </source>
</evidence>
<dbReference type="Proteomes" id="UP000034944">
    <property type="component" value="Unassembled WGS sequence"/>
</dbReference>
<dbReference type="Proteomes" id="UP000034047">
    <property type="component" value="Unassembled WGS sequence"/>
</dbReference>
<evidence type="ECO:0000313" key="91">
    <source>
        <dbReference type="Proteomes" id="UP000034338"/>
    </source>
</evidence>
<dbReference type="GO" id="GO:0030677">
    <property type="term" value="C:ribonuclease P complex"/>
    <property type="evidence" value="ECO:0007669"/>
    <property type="project" value="UniProtKB-UniRule"/>
</dbReference>
<evidence type="ECO:0000256" key="4">
    <source>
        <dbReference type="ARBA" id="ARBA00022759"/>
    </source>
</evidence>
<dbReference type="Proteomes" id="UP000034338">
    <property type="component" value="Unassembled WGS sequence"/>
</dbReference>
<dbReference type="SUPFAM" id="SSF101744">
    <property type="entry name" value="Rof/RNase P subunit-like"/>
    <property type="match status" value="1"/>
</dbReference>
<dbReference type="EMBL" id="JJQR01000064">
    <property type="protein sequence ID" value="KKH76116.1"/>
    <property type="molecule type" value="Genomic_DNA"/>
</dbReference>
<evidence type="ECO:0000313" key="24">
    <source>
        <dbReference type="EMBL" id="KKG70323.1"/>
    </source>
</evidence>
<dbReference type="Proteomes" id="UP000034758">
    <property type="component" value="Unassembled WGS sequence"/>
</dbReference>
<dbReference type="EMBL" id="JJQB01000105">
    <property type="protein sequence ID" value="KKH17800.1"/>
    <property type="molecule type" value="Genomic_DNA"/>
</dbReference>
<evidence type="ECO:0000313" key="53">
    <source>
        <dbReference type="EMBL" id="KKH74708.1"/>
    </source>
</evidence>
<protein>
    <recommendedName>
        <fullName evidence="6">Ribonuclease P protein component 1</fullName>
        <shortName evidence="6">RNase P component 1</shortName>
        <ecNumber evidence="6">3.1.26.5</ecNumber>
    </recommendedName>
    <alternativeName>
        <fullName evidence="6">Rpp29</fullName>
    </alternativeName>
</protein>
<comment type="subunit">
    <text evidence="6">Consists of a catalytic RNA component and at least 4-5 protein subunits.</text>
</comment>
<evidence type="ECO:0000313" key="98">
    <source>
        <dbReference type="Proteomes" id="UP000034547"/>
    </source>
</evidence>
<dbReference type="Proteomes" id="UP000034152">
    <property type="component" value="Unassembled WGS sequence"/>
</dbReference>
<dbReference type="Gene3D" id="2.30.30.210">
    <property type="entry name" value="Ribonuclease P/MRP, subunit p29"/>
    <property type="match status" value="1"/>
</dbReference>
<evidence type="ECO:0000313" key="41">
    <source>
        <dbReference type="EMBL" id="KKH29217.1"/>
    </source>
</evidence>
<sequence length="110" mass="12582">MRSKVEILPSTLIFHELIGLEIKVSNSTNPSLIGIRGRVINETKNMLVVENSESRELKIPKADSEFVFRIPAELSEKGRRSDIFVKIQGNLLLSQPENRIKNIKKLRKWG</sequence>
<dbReference type="Proteomes" id="UP000034692">
    <property type="component" value="Unassembled WGS sequence"/>
</dbReference>
<reference evidence="65 66" key="1">
    <citation type="journal article" date="2015" name="ISME J.">
        <title>Genomic and phenotypic differentiation among Methanosarcina mazei populations from Columbia River sediment.</title>
        <authorList>
            <person name="Youngblut N.D."/>
            <person name="Wirth J.S."/>
            <person name="Henriksen J.R."/>
            <person name="Smith M."/>
            <person name="Simon H."/>
            <person name="Metcalf W.W."/>
            <person name="Whitaker R.J."/>
        </authorList>
    </citation>
    <scope>NUCLEOTIDE SEQUENCE [LARGE SCALE GENOMIC DNA]</scope>
    <source>
        <strain evidence="37 77">1.F.A.1A.3</strain>
        <strain evidence="38 108">1.F.A.1B.3</strain>
        <strain evidence="39 72">1.F.A.1B.4</strain>
        <strain evidence="42 84">1.F.A.2.8</strain>
        <strain evidence="41 114">1.F.M.0.5</strain>
        <strain evidence="40 91">1.H.A.0.1</strain>
        <strain evidence="45 109">1.H.A.1A.1</strain>
        <strain evidence="44 74">1.H.A.1A.3</strain>
        <strain evidence="43 106">1.H.A.1A.4</strain>
        <strain evidence="46 67">1.H.A.1A.6</strain>
        <strain evidence="47 88">1.H.A.2.1</strain>
        <strain evidence="48 85">1.H.A.2.3</strain>
        <strain evidence="51 96">1.H.A.2.6</strain>
        <strain evidence="49 107">1.H.A.2.7</strain>
        <strain evidence="50">1.H.A.2.8</strain>
        <strain evidence="52 71">1.H.M.0.1</strain>
        <strain evidence="54 115">1.H.M.1A.1</strain>
        <strain evidence="53 75">1.H.M.1A.2</strain>
        <strain evidence="55 112">1.H.M.1A.3</strain>
        <strain evidence="58 81">1.H.M.2.1</strain>
        <strain evidence="56 65">1.H.M.2.2</strain>
        <strain evidence="57 116">1.H.M.2.3</strain>
        <strain evidence="60 105">1.H.M.2.4</strain>
        <strain evidence="59 113">1.H.T.2.1</strain>
        <strain evidence="62 69">1.H.T.2.3</strain>
        <strain evidence="61 98">1.H.T.2.5</strain>
        <strain evidence="9 79">2.F.A.2.3</strain>
        <strain evidence="7 101">2.F.A.2.4</strain>
        <strain evidence="8 102">2.F.T.0.2</strain>
        <strain evidence="10 76">2.F.T.2.6</strain>
        <strain evidence="13 93">3.F.A.1A.1</strain>
        <strain evidence="11 68">3.F.A.1A.3</strain>
        <strain evidence="12 90">3.F.A.1B.1</strain>
        <strain evidence="15 100">3.F.A.2.12</strain>
        <strain evidence="14 104">3.F.A.2.3</strain>
        <strain evidence="16 80">3.F.A.2.5</strain>
        <strain evidence="17 83">3.F.A.2.6</strain>
        <strain evidence="19 86">3.F.A.2.7</strain>
        <strain evidence="18 82">3.F.T.1A.1</strain>
        <strain evidence="21 89">3.F.T.1A.2</strain>
        <strain evidence="20 99">3.F.T.1A.4</strain>
        <strain evidence="22 95">3.F.T.2.1</strain>
        <strain evidence="24">3.H.A.1A.1</strain>
        <strain evidence="23 78">3.H.A.1A.2</strain>
        <strain evidence="25 73">3.H.A.2.1</strain>
        <strain evidence="27 110">3.H.A.2.4</strain>
        <strain evidence="26 70">3.H.A.2.5</strain>
        <strain evidence="29 118">3.H.A.2.6</strain>
        <strain evidence="28 94">3.H.A.2.8</strain>
        <strain evidence="31 103">3.H.M.1A.1</strain>
        <strain evidence="30 97">3.H.M.1B.1</strain>
        <strain evidence="32 66">3.H.M.1B.2</strain>
        <strain evidence="33 87">3.H.M.1B.5</strain>
        <strain evidence="36 92">3.H.M.2.7</strain>
        <strain evidence="34 111">3.H.T.1A.1</strain>
        <strain evidence="35 117">3.H.T.1A.2</strain>
    </source>
</reference>
<evidence type="ECO:0000313" key="117">
    <source>
        <dbReference type="Proteomes" id="UP000034944"/>
    </source>
</evidence>
<dbReference type="Proteomes" id="UP000033889">
    <property type="component" value="Unassembled WGS sequence"/>
</dbReference>
<evidence type="ECO:0000313" key="72">
    <source>
        <dbReference type="Proteomes" id="UP000033987"/>
    </source>
</evidence>
<dbReference type="Proteomes" id="UP000034279">
    <property type="component" value="Unassembled WGS sequence"/>
</dbReference>
<dbReference type="EMBL" id="JJPK01000065">
    <property type="protein sequence ID" value="KKG61379.1"/>
    <property type="molecule type" value="Genomic_DNA"/>
</dbReference>
<evidence type="ECO:0000313" key="93">
    <source>
        <dbReference type="Proteomes" id="UP000034399"/>
    </source>
</evidence>
<evidence type="ECO:0000256" key="1">
    <source>
        <dbReference type="ARBA" id="ARBA00022490"/>
    </source>
</evidence>
<evidence type="ECO:0000313" key="44">
    <source>
        <dbReference type="EMBL" id="KKH39478.1"/>
    </source>
</evidence>
<dbReference type="Proteomes" id="UP000034259">
    <property type="component" value="Unassembled WGS sequence"/>
</dbReference>
<evidence type="ECO:0000313" key="15">
    <source>
        <dbReference type="EMBL" id="KKG40773.1"/>
    </source>
</evidence>
<evidence type="ECO:0000313" key="29">
    <source>
        <dbReference type="EMBL" id="KKG88587.1"/>
    </source>
</evidence>
<evidence type="ECO:0000313" key="10">
    <source>
        <dbReference type="EMBL" id="KKG11827.1"/>
    </source>
</evidence>
<evidence type="ECO:0000313" key="36">
    <source>
        <dbReference type="EMBL" id="KKH13118.1"/>
    </source>
</evidence>
<evidence type="ECO:0000313" key="69">
    <source>
        <dbReference type="Proteomes" id="UP000033885"/>
    </source>
</evidence>
<evidence type="ECO:0000313" key="114">
    <source>
        <dbReference type="Proteomes" id="UP000034921"/>
    </source>
</evidence>
<evidence type="ECO:0000313" key="77">
    <source>
        <dbReference type="Proteomes" id="UP000034064"/>
    </source>
</evidence>
<evidence type="ECO:0000313" key="108">
    <source>
        <dbReference type="Proteomes" id="UP000034733"/>
    </source>
</evidence>
<dbReference type="EMBL" id="JJPM01000261">
    <property type="protein sequence ID" value="KKG70323.1"/>
    <property type="molecule type" value="Genomic_DNA"/>
</dbReference>
<evidence type="ECO:0000313" key="73">
    <source>
        <dbReference type="Proteomes" id="UP000034001"/>
    </source>
</evidence>
<dbReference type="EMBL" id="JJQE01000077">
    <property type="protein sequence ID" value="KKH29217.1"/>
    <property type="molecule type" value="Genomic_DNA"/>
</dbReference>
<dbReference type="EMBL" id="JJPX01000029">
    <property type="protein sequence ID" value="KKH13118.1"/>
    <property type="molecule type" value="Genomic_DNA"/>
</dbReference>
<evidence type="ECO:0000313" key="27">
    <source>
        <dbReference type="EMBL" id="KKG77804.1"/>
    </source>
</evidence>
<dbReference type="EMBL" id="JJQA01000054">
    <property type="protein sequence ID" value="KKH17613.1"/>
    <property type="molecule type" value="Genomic_DNA"/>
</dbReference>
<dbReference type="PATRIC" id="fig|2209.39.peg.4307"/>
<dbReference type="Proteomes" id="UP000034243">
    <property type="component" value="Unassembled WGS sequence"/>
</dbReference>
<evidence type="ECO:0000313" key="106">
    <source>
        <dbReference type="Proteomes" id="UP000034672"/>
    </source>
</evidence>
<dbReference type="EMBL" id="JJPN01000154">
    <property type="protein sequence ID" value="KKG68613.1"/>
    <property type="molecule type" value="Genomic_DNA"/>
</dbReference>
<dbReference type="EMBL" id="JJPW01000013">
    <property type="protein sequence ID" value="KKH03535.1"/>
    <property type="molecule type" value="Genomic_DNA"/>
</dbReference>
<dbReference type="GeneID" id="82161190"/>
<evidence type="ECO:0000313" key="113">
    <source>
        <dbReference type="Proteomes" id="UP000034872"/>
    </source>
</evidence>
<dbReference type="Proteomes" id="UP000034668">
    <property type="component" value="Unassembled WGS sequence"/>
</dbReference>
<dbReference type="Proteomes" id="UP000033835">
    <property type="component" value="Unassembled WGS sequence"/>
</dbReference>
<evidence type="ECO:0000313" key="110">
    <source>
        <dbReference type="Proteomes" id="UP000034817"/>
    </source>
</evidence>
<evidence type="ECO:0000313" key="48">
    <source>
        <dbReference type="EMBL" id="KKH56964.1"/>
    </source>
</evidence>
<evidence type="ECO:0000313" key="25">
    <source>
        <dbReference type="EMBL" id="KKG72689.1"/>
    </source>
</evidence>
<dbReference type="EMBL" id="JJRB01000115">
    <property type="protein sequence ID" value="KKI01898.1"/>
    <property type="molecule type" value="Genomic_DNA"/>
</dbReference>
<evidence type="ECO:0000313" key="45">
    <source>
        <dbReference type="EMBL" id="KKH39964.1"/>
    </source>
</evidence>
<dbReference type="Proteomes" id="UP000034950">
    <property type="component" value="Unassembled WGS sequence"/>
</dbReference>
<evidence type="ECO:0000313" key="99">
    <source>
        <dbReference type="Proteomes" id="UP000034566"/>
    </source>
</evidence>
<keyword evidence="5 6" id="KW-0378">Hydrolase</keyword>
<dbReference type="InterPro" id="IPR036980">
    <property type="entry name" value="RNase_P/MRP_Rpp29_sf"/>
</dbReference>
<evidence type="ECO:0000313" key="64">
    <source>
        <dbReference type="EMBL" id="QIB91957.1"/>
    </source>
</evidence>
<dbReference type="EMBL" id="JJQG01000063">
    <property type="protein sequence ID" value="KKH39964.1"/>
    <property type="molecule type" value="Genomic_DNA"/>
</dbReference>
<comment type="catalytic activity">
    <reaction evidence="6">
        <text>Endonucleolytic cleavage of RNA, removing 5'-extranucleotides from tRNA precursor.</text>
        <dbReference type="EC" id="3.1.26.5"/>
    </reaction>
</comment>
<evidence type="ECO:0000313" key="49">
    <source>
        <dbReference type="EMBL" id="KKH59610.1"/>
    </source>
</evidence>
<dbReference type="HAMAP" id="MF_00754">
    <property type="entry name" value="RNase_P_1"/>
    <property type="match status" value="1"/>
</dbReference>
<dbReference type="EMBL" id="JJPB01000120">
    <property type="protein sequence ID" value="KKG29219.1"/>
    <property type="molecule type" value="Genomic_DNA"/>
</dbReference>
<dbReference type="EMBL" id="JJPQ01000181">
    <property type="protein sequence ID" value="KKG77407.1"/>
    <property type="molecule type" value="Genomic_DNA"/>
</dbReference>
<dbReference type="Proteomes" id="UP000033885">
    <property type="component" value="Unassembled WGS sequence"/>
</dbReference>
<evidence type="ECO:0000313" key="101">
    <source>
        <dbReference type="Proteomes" id="UP000034578"/>
    </source>
</evidence>
<evidence type="ECO:0000313" key="85">
    <source>
        <dbReference type="Proteomes" id="UP000034232"/>
    </source>
</evidence>
<evidence type="ECO:0000313" key="97">
    <source>
        <dbReference type="Proteomes" id="UP000034468"/>
    </source>
</evidence>
<dbReference type="Proteomes" id="UP000034672">
    <property type="component" value="Unassembled WGS sequence"/>
</dbReference>
<evidence type="ECO:0000313" key="59">
    <source>
        <dbReference type="EMBL" id="KKH97399.1"/>
    </source>
</evidence>
<evidence type="ECO:0000313" key="111">
    <source>
        <dbReference type="Proteomes" id="UP000034820"/>
    </source>
</evidence>
<evidence type="ECO:0000313" key="22">
    <source>
        <dbReference type="EMBL" id="KKG65885.1"/>
    </source>
</evidence>
<evidence type="ECO:0000313" key="39">
    <source>
        <dbReference type="EMBL" id="KKH25010.1"/>
    </source>
</evidence>
<evidence type="ECO:0000313" key="38">
    <source>
        <dbReference type="EMBL" id="KKH17800.1"/>
    </source>
</evidence>